<dbReference type="Proteomes" id="UP000054988">
    <property type="component" value="Unassembled WGS sequence"/>
</dbReference>
<dbReference type="AlphaFoldDB" id="A0A0W0FQZ9"/>
<gene>
    <name evidence="1" type="ORF">WG66_8649</name>
</gene>
<evidence type="ECO:0000313" key="1">
    <source>
        <dbReference type="EMBL" id="KTB38775.1"/>
    </source>
</evidence>
<reference evidence="1 2" key="1">
    <citation type="submission" date="2015-12" db="EMBL/GenBank/DDBJ databases">
        <title>Draft genome sequence of Moniliophthora roreri, the causal agent of frosty pod rot of cacao.</title>
        <authorList>
            <person name="Aime M.C."/>
            <person name="Diaz-Valderrama J.R."/>
            <person name="Kijpornyongpan T."/>
            <person name="Phillips-Mora W."/>
        </authorList>
    </citation>
    <scope>NUCLEOTIDE SEQUENCE [LARGE SCALE GENOMIC DNA]</scope>
    <source>
        <strain evidence="1 2">MCA 2952</strain>
    </source>
</reference>
<dbReference type="EMBL" id="LATX01001730">
    <property type="protein sequence ID" value="KTB38775.1"/>
    <property type="molecule type" value="Genomic_DNA"/>
</dbReference>
<accession>A0A0W0FQZ9</accession>
<proteinExistence type="predicted"/>
<protein>
    <submittedName>
        <fullName evidence="1">Uncharacterized protein</fullName>
    </submittedName>
</protein>
<sequence>MRVASRSLALVPPIILADSLYIDLCYWCSILLADELTSRIMIGSADELSDVANSTFPEKLGSIGNRFSRRNPKHKEPKYVPSDTPLAIVSKLRHEGLLHECTHYEM</sequence>
<organism evidence="1 2">
    <name type="scientific">Moniliophthora roreri</name>
    <name type="common">Frosty pod rot fungus</name>
    <name type="synonym">Monilia roreri</name>
    <dbReference type="NCBI Taxonomy" id="221103"/>
    <lineage>
        <taxon>Eukaryota</taxon>
        <taxon>Fungi</taxon>
        <taxon>Dikarya</taxon>
        <taxon>Basidiomycota</taxon>
        <taxon>Agaricomycotina</taxon>
        <taxon>Agaricomycetes</taxon>
        <taxon>Agaricomycetidae</taxon>
        <taxon>Agaricales</taxon>
        <taxon>Marasmiineae</taxon>
        <taxon>Marasmiaceae</taxon>
        <taxon>Moniliophthora</taxon>
    </lineage>
</organism>
<name>A0A0W0FQZ9_MONRR</name>
<evidence type="ECO:0000313" key="2">
    <source>
        <dbReference type="Proteomes" id="UP000054988"/>
    </source>
</evidence>
<comment type="caution">
    <text evidence="1">The sequence shown here is derived from an EMBL/GenBank/DDBJ whole genome shotgun (WGS) entry which is preliminary data.</text>
</comment>